<reference evidence="10 11" key="1">
    <citation type="journal article" date="2022" name="Environ. Microbiol. Rep.">
        <title>Eco-phylogenetic analyses reveal divergent evolution of vitamin B12 metabolism in the marine bacterial family 'Psychromonadaceae'.</title>
        <authorList>
            <person name="Jin X."/>
            <person name="Yang Y."/>
            <person name="Cao H."/>
            <person name="Gao B."/>
            <person name="Zhao Z."/>
        </authorList>
    </citation>
    <scope>NUCLEOTIDE SEQUENCE [LARGE SCALE GENOMIC DNA]</scope>
    <source>
        <strain evidence="10 11">MKS20</strain>
    </source>
</reference>
<keyword evidence="5 7" id="KW-0482">Metalloprotease</keyword>
<dbReference type="InterPro" id="IPR022846">
    <property type="entry name" value="X_Pro_dipept"/>
</dbReference>
<evidence type="ECO:0000313" key="11">
    <source>
        <dbReference type="Proteomes" id="UP001201273"/>
    </source>
</evidence>
<evidence type="ECO:0000256" key="2">
    <source>
        <dbReference type="ARBA" id="ARBA00022723"/>
    </source>
</evidence>
<dbReference type="Pfam" id="PF00557">
    <property type="entry name" value="Peptidase_M24"/>
    <property type="match status" value="1"/>
</dbReference>
<gene>
    <name evidence="7 10" type="primary">pepQ</name>
    <name evidence="10" type="ORF">K6Y31_05940</name>
</gene>
<comment type="function">
    <text evidence="7">Splits dipeptides with a prolyl residue in the C-terminal position.</text>
</comment>
<dbReference type="InterPro" id="IPR001131">
    <property type="entry name" value="Peptidase_M24B_aminopep-P_CS"/>
</dbReference>
<keyword evidence="11" id="KW-1185">Reference proteome</keyword>
<dbReference type="PANTHER" id="PTHR43226:SF8">
    <property type="entry name" value="XAA-PRO DIPEPTIDASE"/>
    <property type="match status" value="1"/>
</dbReference>
<organism evidence="10 11">
    <name type="scientific">Motilimonas cestriensis</name>
    <dbReference type="NCBI Taxonomy" id="2742685"/>
    <lineage>
        <taxon>Bacteria</taxon>
        <taxon>Pseudomonadati</taxon>
        <taxon>Pseudomonadota</taxon>
        <taxon>Gammaproteobacteria</taxon>
        <taxon>Alteromonadales</taxon>
        <taxon>Alteromonadales genera incertae sedis</taxon>
        <taxon>Motilimonas</taxon>
    </lineage>
</organism>
<dbReference type="InterPro" id="IPR000994">
    <property type="entry name" value="Pept_M24"/>
</dbReference>
<comment type="cofactor">
    <cofactor evidence="7">
        <name>Mn(2+)</name>
        <dbReference type="ChEBI" id="CHEBI:29035"/>
    </cofactor>
    <text evidence="7">Binds 2 manganese ions per subunit.</text>
</comment>
<dbReference type="InterPro" id="IPR048819">
    <property type="entry name" value="PepQ_N"/>
</dbReference>
<comment type="similarity">
    <text evidence="7">Belongs to the peptidase M24B family. Bacterial-type prolidase subfamily.</text>
</comment>
<dbReference type="Gene3D" id="3.90.230.10">
    <property type="entry name" value="Creatinase/methionine aminopeptidase superfamily"/>
    <property type="match status" value="1"/>
</dbReference>
<sequence>MSNVVTLFAAHIAALQSRIAEALKLQAFDALIIHSGQLKKAFLDDQTYPFKANPHFKHWLPVYDNPNCWLVVNGQDKPKLIFYRPVDFWHKVPNEPDDFWTAFFDIELLVRPEQVADLLPYDRANMAYIGEHIEVAEALGIGQCNPEHVLNYLHFHRSYKTDYEMGCLRQANKIAVTGHLAAKAAFYDGLSEFEINQRYLNAIGQDENEVPYGNIVALNEHGAILHYSHPELRQLTASEQRSFLIDAGANYAGYAADITRTYSAKKDLFAELIAAIERIQLASISEIKIGMRYSDLHLQMHSKIAQVLLDFKLAQGSVESLVAGGVTSTFFPHGLGHLLGLQVHDVAGFMQDERGTPLAPPQEHSFLRCTRIIEAQQVYTIEPGLYFIPELLKQLKQSPQQAQVDWQKVAELLPFGGIRIEDNIIIHQHNIENMTRDLGLN</sequence>
<evidence type="ECO:0000256" key="1">
    <source>
        <dbReference type="ARBA" id="ARBA00022670"/>
    </source>
</evidence>
<dbReference type="PROSITE" id="PS00491">
    <property type="entry name" value="PROLINE_PEPTIDASE"/>
    <property type="match status" value="1"/>
</dbReference>
<dbReference type="SUPFAM" id="SSF55920">
    <property type="entry name" value="Creatinase/aminopeptidase"/>
    <property type="match status" value="1"/>
</dbReference>
<accession>A0ABS8W9B4</accession>
<evidence type="ECO:0000259" key="9">
    <source>
        <dbReference type="Pfam" id="PF21216"/>
    </source>
</evidence>
<comment type="catalytic activity">
    <reaction evidence="7">
        <text>Xaa-L-Pro dipeptide + H2O = an L-alpha-amino acid + L-proline</text>
        <dbReference type="Rhea" id="RHEA:76407"/>
        <dbReference type="ChEBI" id="CHEBI:15377"/>
        <dbReference type="ChEBI" id="CHEBI:59869"/>
        <dbReference type="ChEBI" id="CHEBI:60039"/>
        <dbReference type="ChEBI" id="CHEBI:195196"/>
        <dbReference type="EC" id="3.4.13.9"/>
    </reaction>
</comment>
<keyword evidence="1 7" id="KW-0645">Protease</keyword>
<dbReference type="InterPro" id="IPR036005">
    <property type="entry name" value="Creatinase/aminopeptidase-like"/>
</dbReference>
<keyword evidence="4 7" id="KW-0224">Dipeptidase</keyword>
<dbReference type="InterPro" id="IPR052433">
    <property type="entry name" value="X-Pro_dipept-like"/>
</dbReference>
<protein>
    <recommendedName>
        <fullName evidence="7">Xaa-Pro dipeptidase</fullName>
        <shortName evidence="7">X-Pro dipeptidase</shortName>
        <ecNumber evidence="7">3.4.13.9</ecNumber>
    </recommendedName>
    <alternativeName>
        <fullName evidence="7">Imidodipeptidase</fullName>
    </alternativeName>
    <alternativeName>
        <fullName evidence="7">Proline dipeptidase</fullName>
        <shortName evidence="7">Prolidase</shortName>
    </alternativeName>
</protein>
<feature type="binding site" evidence="7">
    <location>
        <position position="421"/>
    </location>
    <ligand>
        <name>Mn(2+)</name>
        <dbReference type="ChEBI" id="CHEBI:29035"/>
        <label>1</label>
    </ligand>
</feature>
<keyword evidence="3 7" id="KW-0378">Hydrolase</keyword>
<keyword evidence="2 7" id="KW-0479">Metal-binding</keyword>
<evidence type="ECO:0000259" key="8">
    <source>
        <dbReference type="Pfam" id="PF00557"/>
    </source>
</evidence>
<dbReference type="NCBIfam" id="NF010133">
    <property type="entry name" value="PRK13607.1"/>
    <property type="match status" value="1"/>
</dbReference>
<dbReference type="Proteomes" id="UP001201273">
    <property type="component" value="Unassembled WGS sequence"/>
</dbReference>
<feature type="binding site" evidence="7">
    <location>
        <position position="337"/>
    </location>
    <ligand>
        <name>Mn(2+)</name>
        <dbReference type="ChEBI" id="CHEBI:29035"/>
        <label>1</label>
    </ligand>
</feature>
<evidence type="ECO:0000256" key="3">
    <source>
        <dbReference type="ARBA" id="ARBA00022801"/>
    </source>
</evidence>
<dbReference type="HAMAP" id="MF_01279">
    <property type="entry name" value="X_Pro_dipeptid"/>
    <property type="match status" value="1"/>
</dbReference>
<feature type="binding site" evidence="7">
    <location>
        <position position="257"/>
    </location>
    <ligand>
        <name>Mn(2+)</name>
        <dbReference type="ChEBI" id="CHEBI:29035"/>
        <label>2</label>
    </ligand>
</feature>
<evidence type="ECO:0000256" key="5">
    <source>
        <dbReference type="ARBA" id="ARBA00023049"/>
    </source>
</evidence>
<evidence type="ECO:0000313" key="10">
    <source>
        <dbReference type="EMBL" id="MCE2594351.1"/>
    </source>
</evidence>
<evidence type="ECO:0000256" key="6">
    <source>
        <dbReference type="ARBA" id="ARBA00023211"/>
    </source>
</evidence>
<feature type="domain" description="Peptidase M24" evidence="8">
    <location>
        <begin position="167"/>
        <end position="427"/>
    </location>
</feature>
<dbReference type="GO" id="GO:0102009">
    <property type="term" value="F:proline dipeptidase activity"/>
    <property type="evidence" value="ECO:0007669"/>
    <property type="project" value="UniProtKB-EC"/>
</dbReference>
<dbReference type="EMBL" id="JAIMJA010000004">
    <property type="protein sequence ID" value="MCE2594351.1"/>
    <property type="molecule type" value="Genomic_DNA"/>
</dbReference>
<dbReference type="EC" id="3.4.13.9" evidence="7"/>
<feature type="binding site" evidence="7">
    <location>
        <position position="382"/>
    </location>
    <ligand>
        <name>Mn(2+)</name>
        <dbReference type="ChEBI" id="CHEBI:29035"/>
        <label>1</label>
    </ligand>
</feature>
<dbReference type="InterPro" id="IPR029149">
    <property type="entry name" value="Creatin/AminoP/Spt16_N"/>
</dbReference>
<evidence type="ECO:0000256" key="7">
    <source>
        <dbReference type="HAMAP-Rule" id="MF_01279"/>
    </source>
</evidence>
<dbReference type="RefSeq" id="WP_233051896.1">
    <property type="nucleotide sequence ID" value="NZ_JAIMJA010000004.1"/>
</dbReference>
<feature type="domain" description="Xaa-Pro dipeptidase N-terminal" evidence="9">
    <location>
        <begin position="7"/>
        <end position="155"/>
    </location>
</feature>
<name>A0ABS8W9B4_9GAMM</name>
<dbReference type="Gene3D" id="3.40.350.10">
    <property type="entry name" value="Creatinase/prolidase N-terminal domain"/>
    <property type="match status" value="1"/>
</dbReference>
<feature type="binding site" evidence="7">
    <location>
        <position position="246"/>
    </location>
    <ligand>
        <name>Mn(2+)</name>
        <dbReference type="ChEBI" id="CHEBI:29035"/>
        <label>2</label>
    </ligand>
</feature>
<feature type="binding site" evidence="7">
    <location>
        <position position="421"/>
    </location>
    <ligand>
        <name>Mn(2+)</name>
        <dbReference type="ChEBI" id="CHEBI:29035"/>
        <label>2</label>
    </ligand>
</feature>
<comment type="caution">
    <text evidence="10">The sequence shown here is derived from an EMBL/GenBank/DDBJ whole genome shotgun (WGS) entry which is preliminary data.</text>
</comment>
<keyword evidence="6 7" id="KW-0464">Manganese</keyword>
<proteinExistence type="inferred from homology"/>
<feature type="binding site" evidence="7">
    <location>
        <position position="257"/>
    </location>
    <ligand>
        <name>Mn(2+)</name>
        <dbReference type="ChEBI" id="CHEBI:29035"/>
        <label>1</label>
    </ligand>
</feature>
<dbReference type="PANTHER" id="PTHR43226">
    <property type="entry name" value="XAA-PRO AMINOPEPTIDASE 3"/>
    <property type="match status" value="1"/>
</dbReference>
<dbReference type="Pfam" id="PF21216">
    <property type="entry name" value="PepQ_N"/>
    <property type="match status" value="1"/>
</dbReference>
<evidence type="ECO:0000256" key="4">
    <source>
        <dbReference type="ARBA" id="ARBA00022997"/>
    </source>
</evidence>